<name>A0ABV6I2V4_9RHOB</name>
<dbReference type="Proteomes" id="UP001589799">
    <property type="component" value="Unassembled WGS sequence"/>
</dbReference>
<sequence>MTHAEPAVAVALDQNCDHSHAAAGCAQPISEDPDTSGDGAPVSHDVCCNQFCTIIALLPEGARADPPSGGEAYLGIMADRLGRTPEGILRPPRSSLVV</sequence>
<protein>
    <submittedName>
        <fullName evidence="1">Uncharacterized protein</fullName>
    </submittedName>
</protein>
<comment type="caution">
    <text evidence="1">The sequence shown here is derived from an EMBL/GenBank/DDBJ whole genome shotgun (WGS) entry which is preliminary data.</text>
</comment>
<dbReference type="RefSeq" id="WP_377697534.1">
    <property type="nucleotide sequence ID" value="NZ_JBHLWE010000010.1"/>
</dbReference>
<dbReference type="EMBL" id="JBHLWE010000010">
    <property type="protein sequence ID" value="MFC0339850.1"/>
    <property type="molecule type" value="Genomic_DNA"/>
</dbReference>
<organism evidence="1 2">
    <name type="scientific">Paracoccus niistensis</name>
    <dbReference type="NCBI Taxonomy" id="632935"/>
    <lineage>
        <taxon>Bacteria</taxon>
        <taxon>Pseudomonadati</taxon>
        <taxon>Pseudomonadota</taxon>
        <taxon>Alphaproteobacteria</taxon>
        <taxon>Rhodobacterales</taxon>
        <taxon>Paracoccaceae</taxon>
        <taxon>Paracoccus</taxon>
    </lineage>
</organism>
<keyword evidence="2" id="KW-1185">Reference proteome</keyword>
<evidence type="ECO:0000313" key="2">
    <source>
        <dbReference type="Proteomes" id="UP001589799"/>
    </source>
</evidence>
<accession>A0ABV6I2V4</accession>
<reference evidence="1 2" key="1">
    <citation type="submission" date="2024-09" db="EMBL/GenBank/DDBJ databases">
        <authorList>
            <person name="Sun Q."/>
            <person name="Mori K."/>
        </authorList>
    </citation>
    <scope>NUCLEOTIDE SEQUENCE [LARGE SCALE GENOMIC DNA]</scope>
    <source>
        <strain evidence="1 2">KCTC 22789</strain>
    </source>
</reference>
<proteinExistence type="predicted"/>
<evidence type="ECO:0000313" key="1">
    <source>
        <dbReference type="EMBL" id="MFC0339850.1"/>
    </source>
</evidence>
<gene>
    <name evidence="1" type="ORF">ACFFII_03605</name>
</gene>